<evidence type="ECO:0000256" key="2">
    <source>
        <dbReference type="ARBA" id="ARBA00004818"/>
    </source>
</evidence>
<name>A0A921HWE2_9BACT</name>
<evidence type="ECO:0000313" key="5">
    <source>
        <dbReference type="EMBL" id="HJF91116.1"/>
    </source>
</evidence>
<evidence type="ECO:0000313" key="6">
    <source>
        <dbReference type="EMBL" id="MBM6735315.1"/>
    </source>
</evidence>
<dbReference type="Proteomes" id="UP000766986">
    <property type="component" value="Unassembled WGS sequence"/>
</dbReference>
<reference evidence="5" key="2">
    <citation type="journal article" date="2021" name="PeerJ">
        <title>Extensive microbial diversity within the chicken gut microbiome revealed by metagenomics and culture.</title>
        <authorList>
            <person name="Gilroy R."/>
            <person name="Ravi A."/>
            <person name="Getino M."/>
            <person name="Pursley I."/>
            <person name="Horton D.L."/>
            <person name="Alikhan N.F."/>
            <person name="Baker D."/>
            <person name="Gharbi K."/>
            <person name="Hall N."/>
            <person name="Watson M."/>
            <person name="Adriaenssens E.M."/>
            <person name="Foster-Nyarko E."/>
            <person name="Jarju S."/>
            <person name="Secka A."/>
            <person name="Antonio M."/>
            <person name="Oren A."/>
            <person name="Chaudhuri R.R."/>
            <person name="La Ragione R."/>
            <person name="Hildebrand F."/>
            <person name="Pallen M.J."/>
        </authorList>
    </citation>
    <scope>NUCLEOTIDE SEQUENCE</scope>
    <source>
        <strain evidence="5">CHK55-1828</strain>
    </source>
</reference>
<dbReference type="RefSeq" id="WP_072546023.1">
    <property type="nucleotide sequence ID" value="NZ_CALUIP010000012.1"/>
</dbReference>
<reference evidence="5" key="4">
    <citation type="submission" date="2021-09" db="EMBL/GenBank/DDBJ databases">
        <authorList>
            <person name="Gilroy R."/>
        </authorList>
    </citation>
    <scope>NUCLEOTIDE SEQUENCE</scope>
    <source>
        <strain evidence="5">CHK55-1828</strain>
    </source>
</reference>
<dbReference type="Gene3D" id="1.10.150.240">
    <property type="entry name" value="Putative phosphatase, domain 2"/>
    <property type="match status" value="1"/>
</dbReference>
<reference evidence="6" key="1">
    <citation type="submission" date="2020-08" db="EMBL/GenBank/DDBJ databases">
        <authorList>
            <person name="Cejkova D."/>
            <person name="Kubasova T."/>
            <person name="Jahodarova E."/>
            <person name="Rychlik I."/>
        </authorList>
    </citation>
    <scope>NUCLEOTIDE SEQUENCE</scope>
    <source>
        <strain evidence="6">An772</strain>
    </source>
</reference>
<dbReference type="InterPro" id="IPR023214">
    <property type="entry name" value="HAD_sf"/>
</dbReference>
<gene>
    <name evidence="6" type="ORF">H7U35_08805</name>
    <name evidence="5" type="ORF">K8W02_01820</name>
</gene>
<reference evidence="6 8" key="3">
    <citation type="journal article" date="2021" name="Sci. Rep.">
        <title>The distribution of antibiotic resistance genes in chicken gut microbiota commensals.</title>
        <authorList>
            <person name="Juricova H."/>
            <person name="Matiasovicova J."/>
            <person name="Kubasova T."/>
            <person name="Cejkova D."/>
            <person name="Rychlik I."/>
        </authorList>
    </citation>
    <scope>NUCLEOTIDE SEQUENCE [LARGE SCALE GENOMIC DNA]</scope>
    <source>
        <strain evidence="6 8">An772</strain>
    </source>
</reference>
<organism evidence="5 7">
    <name type="scientific">Mediterranea massiliensis</name>
    <dbReference type="NCBI Taxonomy" id="1841865"/>
    <lineage>
        <taxon>Bacteria</taxon>
        <taxon>Pseudomonadati</taxon>
        <taxon>Bacteroidota</taxon>
        <taxon>Bacteroidia</taxon>
        <taxon>Bacteroidales</taxon>
        <taxon>Bacteroidaceae</taxon>
        <taxon>Mediterranea</taxon>
    </lineage>
</organism>
<keyword evidence="8" id="KW-1185">Reference proteome</keyword>
<dbReference type="PROSITE" id="PS01228">
    <property type="entry name" value="COF_1"/>
    <property type="match status" value="1"/>
</dbReference>
<comment type="pathway">
    <text evidence="2">Organic acid metabolism; glycolate biosynthesis; glycolate from 2-phosphoglycolate: step 1/1.</text>
</comment>
<evidence type="ECO:0000256" key="1">
    <source>
        <dbReference type="ARBA" id="ARBA00000830"/>
    </source>
</evidence>
<dbReference type="FunFam" id="3.40.50.1000:FF:000022">
    <property type="entry name" value="Phosphoglycolate phosphatase"/>
    <property type="match status" value="1"/>
</dbReference>
<dbReference type="InterPro" id="IPR023198">
    <property type="entry name" value="PGP-like_dom2"/>
</dbReference>
<dbReference type="PANTHER" id="PTHR43434">
    <property type="entry name" value="PHOSPHOGLYCOLATE PHOSPHATASE"/>
    <property type="match status" value="1"/>
</dbReference>
<dbReference type="SFLD" id="SFLDS00003">
    <property type="entry name" value="Haloacid_Dehalogenase"/>
    <property type="match status" value="1"/>
</dbReference>
<dbReference type="Pfam" id="PF13419">
    <property type="entry name" value="HAD_2"/>
    <property type="match status" value="1"/>
</dbReference>
<comment type="similarity">
    <text evidence="3">Belongs to the HAD-like hydrolase superfamily. CbbY/CbbZ/Gph/YieH family.</text>
</comment>
<protein>
    <recommendedName>
        <fullName evidence="4">phosphoglycolate phosphatase</fullName>
        <ecNumber evidence="4">3.1.3.18</ecNumber>
    </recommendedName>
</protein>
<dbReference type="AlphaFoldDB" id="A0A921HWE2"/>
<evidence type="ECO:0000313" key="8">
    <source>
        <dbReference type="Proteomes" id="UP000766986"/>
    </source>
</evidence>
<dbReference type="GO" id="GO:0005829">
    <property type="term" value="C:cytosol"/>
    <property type="evidence" value="ECO:0007669"/>
    <property type="project" value="TreeGrafter"/>
</dbReference>
<dbReference type="InterPro" id="IPR006439">
    <property type="entry name" value="HAD-SF_hydro_IA"/>
</dbReference>
<dbReference type="OrthoDB" id="9807630at2"/>
<comment type="caution">
    <text evidence="5">The sequence shown here is derived from an EMBL/GenBank/DDBJ whole genome shotgun (WGS) entry which is preliminary data.</text>
</comment>
<comment type="catalytic activity">
    <reaction evidence="1">
        <text>2-phosphoglycolate + H2O = glycolate + phosphate</text>
        <dbReference type="Rhea" id="RHEA:14369"/>
        <dbReference type="ChEBI" id="CHEBI:15377"/>
        <dbReference type="ChEBI" id="CHEBI:29805"/>
        <dbReference type="ChEBI" id="CHEBI:43474"/>
        <dbReference type="ChEBI" id="CHEBI:58033"/>
        <dbReference type="EC" id="3.1.3.18"/>
    </reaction>
</comment>
<dbReference type="GO" id="GO:0006281">
    <property type="term" value="P:DNA repair"/>
    <property type="evidence" value="ECO:0007669"/>
    <property type="project" value="TreeGrafter"/>
</dbReference>
<dbReference type="InterPro" id="IPR041492">
    <property type="entry name" value="HAD_2"/>
</dbReference>
<dbReference type="SUPFAM" id="SSF56784">
    <property type="entry name" value="HAD-like"/>
    <property type="match status" value="1"/>
</dbReference>
<dbReference type="Proteomes" id="UP000717835">
    <property type="component" value="Unassembled WGS sequence"/>
</dbReference>
<dbReference type="Gene3D" id="3.40.50.1000">
    <property type="entry name" value="HAD superfamily/HAD-like"/>
    <property type="match status" value="1"/>
</dbReference>
<proteinExistence type="inferred from homology"/>
<dbReference type="EMBL" id="JACLYZ010000017">
    <property type="protein sequence ID" value="MBM6735315.1"/>
    <property type="molecule type" value="Genomic_DNA"/>
</dbReference>
<dbReference type="NCBIfam" id="TIGR01549">
    <property type="entry name" value="HAD-SF-IA-v1"/>
    <property type="match status" value="1"/>
</dbReference>
<dbReference type="InterPro" id="IPR050155">
    <property type="entry name" value="HAD-like_hydrolase_sf"/>
</dbReference>
<dbReference type="InterPro" id="IPR036412">
    <property type="entry name" value="HAD-like_sf"/>
</dbReference>
<dbReference type="GO" id="GO:0008967">
    <property type="term" value="F:phosphoglycolate phosphatase activity"/>
    <property type="evidence" value="ECO:0007669"/>
    <property type="project" value="UniProtKB-EC"/>
</dbReference>
<accession>A0A921HWE2</accession>
<evidence type="ECO:0000256" key="3">
    <source>
        <dbReference type="ARBA" id="ARBA00006171"/>
    </source>
</evidence>
<dbReference type="SFLD" id="SFLDG01129">
    <property type="entry name" value="C1.5:_HAD__Beta-PGM__Phosphata"/>
    <property type="match status" value="1"/>
</dbReference>
<dbReference type="EC" id="3.1.3.18" evidence="4"/>
<sequence>MKKLVIFDLDGTLLNTIADLAQSTNYALSTLGYPTHDESAYKFMVGNGINKLFERALPEGQKTEANVLKVRAQFVPHYDLHNADKSRPYPGIPELLAQLQEQHIQLAVASNKYQSATRKLIAHYFPAIRFAAVYGQRDGVSPKPDPTVVFDILKDTGVAAADTLYVGDSAVDMQTALNARVTACGVTWGFRPRTELEALCPRYIVGKTEEIADIVLG</sequence>
<dbReference type="SFLD" id="SFLDG01135">
    <property type="entry name" value="C1.5.6:_HAD__Beta-PGM__Phospha"/>
    <property type="match status" value="1"/>
</dbReference>
<evidence type="ECO:0000313" key="7">
    <source>
        <dbReference type="Proteomes" id="UP000717835"/>
    </source>
</evidence>
<evidence type="ECO:0000256" key="4">
    <source>
        <dbReference type="ARBA" id="ARBA00013078"/>
    </source>
</evidence>
<dbReference type="EMBL" id="DYVX01000013">
    <property type="protein sequence ID" value="HJF91116.1"/>
    <property type="molecule type" value="Genomic_DNA"/>
</dbReference>
<keyword evidence="5" id="KW-0378">Hydrolase</keyword>
<dbReference type="PANTHER" id="PTHR43434:SF1">
    <property type="entry name" value="PHOSPHOGLYCOLATE PHOSPHATASE"/>
    <property type="match status" value="1"/>
</dbReference>